<keyword evidence="2" id="KW-1185">Reference proteome</keyword>
<evidence type="ECO:0000313" key="1">
    <source>
        <dbReference type="EnsemblProtists" id="HpaP806604"/>
    </source>
</evidence>
<dbReference type="HOGENOM" id="CLU_1285455_0_0_1"/>
<name>M4BJM5_HYAAE</name>
<reference evidence="2" key="1">
    <citation type="journal article" date="2010" name="Science">
        <title>Signatures of adaptation to obligate biotrophy in the Hyaloperonospora arabidopsidis genome.</title>
        <authorList>
            <person name="Baxter L."/>
            <person name="Tripathy S."/>
            <person name="Ishaque N."/>
            <person name="Boot N."/>
            <person name="Cabral A."/>
            <person name="Kemen E."/>
            <person name="Thines M."/>
            <person name="Ah-Fong A."/>
            <person name="Anderson R."/>
            <person name="Badejoko W."/>
            <person name="Bittner-Eddy P."/>
            <person name="Boore J.L."/>
            <person name="Chibucos M.C."/>
            <person name="Coates M."/>
            <person name="Dehal P."/>
            <person name="Delehaunty K."/>
            <person name="Dong S."/>
            <person name="Downton P."/>
            <person name="Dumas B."/>
            <person name="Fabro G."/>
            <person name="Fronick C."/>
            <person name="Fuerstenberg S.I."/>
            <person name="Fulton L."/>
            <person name="Gaulin E."/>
            <person name="Govers F."/>
            <person name="Hughes L."/>
            <person name="Humphray S."/>
            <person name="Jiang R.H."/>
            <person name="Judelson H."/>
            <person name="Kamoun S."/>
            <person name="Kyung K."/>
            <person name="Meijer H."/>
            <person name="Minx P."/>
            <person name="Morris P."/>
            <person name="Nelson J."/>
            <person name="Phuntumart V."/>
            <person name="Qutob D."/>
            <person name="Rehmany A."/>
            <person name="Rougon-Cardoso A."/>
            <person name="Ryden P."/>
            <person name="Torto-Alalibo T."/>
            <person name="Studholme D."/>
            <person name="Wang Y."/>
            <person name="Win J."/>
            <person name="Wood J."/>
            <person name="Clifton S.W."/>
            <person name="Rogers J."/>
            <person name="Van den Ackerveken G."/>
            <person name="Jones J.D."/>
            <person name="McDowell J.M."/>
            <person name="Beynon J."/>
            <person name="Tyler B.M."/>
        </authorList>
    </citation>
    <scope>NUCLEOTIDE SEQUENCE [LARGE SCALE GENOMIC DNA]</scope>
    <source>
        <strain evidence="2">Emoy2</strain>
    </source>
</reference>
<proteinExistence type="predicted"/>
<sequence length="215" mass="23685">MSCAPAPSTAVAAVTVVVNATYTKIQAKDIIISQQRNEIEKTLLPDNFNLVGADDVQSLRWRLQPEAFINFIEDQRSLVRDLLDNLSLGDKQKVLREIGEFILHMIEGMCDVQGEHHSKNQAAASPAPAVMAVELVKMPPRIFVAEVEEIESDYPSLCREYIVNERGKAKIDQHDHETMFNIGWDDVQGCVADEGRSAHGFDLSGIGGGIPGETV</sequence>
<organism evidence="1 2">
    <name type="scientific">Hyaloperonospora arabidopsidis (strain Emoy2)</name>
    <name type="common">Downy mildew agent</name>
    <name type="synonym">Peronospora arabidopsidis</name>
    <dbReference type="NCBI Taxonomy" id="559515"/>
    <lineage>
        <taxon>Eukaryota</taxon>
        <taxon>Sar</taxon>
        <taxon>Stramenopiles</taxon>
        <taxon>Oomycota</taxon>
        <taxon>Peronosporomycetes</taxon>
        <taxon>Peronosporales</taxon>
        <taxon>Peronosporaceae</taxon>
        <taxon>Hyaloperonospora</taxon>
    </lineage>
</organism>
<dbReference type="EMBL" id="JH598326">
    <property type="status" value="NOT_ANNOTATED_CDS"/>
    <property type="molecule type" value="Genomic_DNA"/>
</dbReference>
<evidence type="ECO:0000313" key="2">
    <source>
        <dbReference type="Proteomes" id="UP000011713"/>
    </source>
</evidence>
<dbReference type="PANTHER" id="PTHR37067">
    <property type="entry name" value="PX DOMAIN-CONTAINING PROTEIN"/>
    <property type="match status" value="1"/>
</dbReference>
<dbReference type="AlphaFoldDB" id="M4BJM5"/>
<dbReference type="Proteomes" id="UP000011713">
    <property type="component" value="Unassembled WGS sequence"/>
</dbReference>
<dbReference type="PANTHER" id="PTHR37067:SF3">
    <property type="entry name" value="PX DOMAIN-CONTAINING PROTEIN"/>
    <property type="match status" value="1"/>
</dbReference>
<dbReference type="VEuPathDB" id="FungiDB:HpaG806604"/>
<reference evidence="1" key="2">
    <citation type="submission" date="2015-06" db="UniProtKB">
        <authorList>
            <consortium name="EnsemblProtists"/>
        </authorList>
    </citation>
    <scope>IDENTIFICATION</scope>
    <source>
        <strain evidence="1">Emoy2</strain>
    </source>
</reference>
<accession>M4BJM5</accession>
<dbReference type="STRING" id="559515.M4BJM5"/>
<protein>
    <submittedName>
        <fullName evidence="1">Uncharacterized protein</fullName>
    </submittedName>
</protein>
<dbReference type="InParanoid" id="M4BJM5"/>
<dbReference type="EnsemblProtists" id="HpaT806604">
    <property type="protein sequence ID" value="HpaP806604"/>
    <property type="gene ID" value="HpaG806604"/>
</dbReference>